<name>A0A239AA52_9BACT</name>
<sequence>MAKFTKPTVPDKTSGQTLSAAEFNQVKTFLGLIADVIDGSQTVEGISLPAMLLSAVLDTNGKIKDGVLAANLVRLVNGALPEGVLPSTVIKKDPVTGKAPESILPERDIQGYDLNAAGDLVVNVDSLFALLKAKLDATYAPIGSGNTTTPTPPTALDITATPGDGQVTISKTGGEGTGVTYALYRGTSASGTLIATALPFTDTGRPNGTAVTYYATATNAGGTVSDTDTATPKAPATTTPTPTAGVVNDTFTRADSTTSLGTAETGQSWVVDALGVLGIRSGTAYLVSGNGYAFLPAPSSSMRVRGKLTYGATLVSQGIIFNALNKQNRFVMVTEANTGKIQLLRIENDGATQLAITSTALVAPNSTPEFRVDTKKRADGTGRDILCFLNDVQLPELTWYINPTEAAKYDNWNMAGYRCGAVAAGAGLDRIDIDALV</sequence>
<dbReference type="RefSeq" id="WP_089333924.1">
    <property type="nucleotide sequence ID" value="NZ_FZNS01000011.1"/>
</dbReference>
<evidence type="ECO:0000313" key="2">
    <source>
        <dbReference type="Proteomes" id="UP000198310"/>
    </source>
</evidence>
<protein>
    <recommendedName>
        <fullName evidence="3">Fibronectin type-III domain-containing protein</fullName>
    </recommendedName>
</protein>
<proteinExistence type="predicted"/>
<evidence type="ECO:0000313" key="1">
    <source>
        <dbReference type="EMBL" id="SNR92399.1"/>
    </source>
</evidence>
<accession>A0A239AA52</accession>
<dbReference type="Gene3D" id="2.60.40.10">
    <property type="entry name" value="Immunoglobulins"/>
    <property type="match status" value="1"/>
</dbReference>
<dbReference type="Proteomes" id="UP000198310">
    <property type="component" value="Unassembled WGS sequence"/>
</dbReference>
<keyword evidence="2" id="KW-1185">Reference proteome</keyword>
<gene>
    <name evidence="1" type="ORF">SAMN06269173_11196</name>
</gene>
<dbReference type="InterPro" id="IPR013783">
    <property type="entry name" value="Ig-like_fold"/>
</dbReference>
<dbReference type="AlphaFoldDB" id="A0A239AA52"/>
<organism evidence="1 2">
    <name type="scientific">Hymenobacter mucosus</name>
    <dbReference type="NCBI Taxonomy" id="1411120"/>
    <lineage>
        <taxon>Bacteria</taxon>
        <taxon>Pseudomonadati</taxon>
        <taxon>Bacteroidota</taxon>
        <taxon>Cytophagia</taxon>
        <taxon>Cytophagales</taxon>
        <taxon>Hymenobacteraceae</taxon>
        <taxon>Hymenobacter</taxon>
    </lineage>
</organism>
<dbReference type="EMBL" id="FZNS01000011">
    <property type="protein sequence ID" value="SNR92399.1"/>
    <property type="molecule type" value="Genomic_DNA"/>
</dbReference>
<reference evidence="2" key="1">
    <citation type="submission" date="2017-06" db="EMBL/GenBank/DDBJ databases">
        <authorList>
            <person name="Varghese N."/>
            <person name="Submissions S."/>
        </authorList>
    </citation>
    <scope>NUCLEOTIDE SEQUENCE [LARGE SCALE GENOMIC DNA]</scope>
    <source>
        <strain evidence="2">DSM 28041</strain>
    </source>
</reference>
<evidence type="ECO:0008006" key="3">
    <source>
        <dbReference type="Google" id="ProtNLM"/>
    </source>
</evidence>